<evidence type="ECO:0000313" key="10">
    <source>
        <dbReference type="Proteomes" id="UP000812270"/>
    </source>
</evidence>
<feature type="signal peptide" evidence="5">
    <location>
        <begin position="1"/>
        <end position="21"/>
    </location>
</feature>
<name>A0A9E2S9P7_9BACT</name>
<protein>
    <recommendedName>
        <fullName evidence="2">beta-N-acetylhexosaminidase</fullName>
        <ecNumber evidence="2">3.2.1.52</ecNumber>
    </recommendedName>
</protein>
<dbReference type="GO" id="GO:0030203">
    <property type="term" value="P:glycosaminoglycan metabolic process"/>
    <property type="evidence" value="ECO:0007669"/>
    <property type="project" value="TreeGrafter"/>
</dbReference>
<dbReference type="Pfam" id="PF02838">
    <property type="entry name" value="Glyco_hydro_20b"/>
    <property type="match status" value="1"/>
</dbReference>
<dbReference type="InterPro" id="IPR025705">
    <property type="entry name" value="Beta_hexosaminidase_sua/sub"/>
</dbReference>
<keyword evidence="3" id="KW-0378">Hydrolase</keyword>
<accession>A0A9E2S9P7</accession>
<organism evidence="9 10">
    <name type="scientific">Pinibacter aurantiacus</name>
    <dbReference type="NCBI Taxonomy" id="2851599"/>
    <lineage>
        <taxon>Bacteria</taxon>
        <taxon>Pseudomonadati</taxon>
        <taxon>Bacteroidota</taxon>
        <taxon>Chitinophagia</taxon>
        <taxon>Chitinophagales</taxon>
        <taxon>Chitinophagaceae</taxon>
        <taxon>Pinibacter</taxon>
    </lineage>
</organism>
<dbReference type="Pfam" id="PF13472">
    <property type="entry name" value="Lipase_GDSL_2"/>
    <property type="match status" value="1"/>
</dbReference>
<dbReference type="PANTHER" id="PTHR22600">
    <property type="entry name" value="BETA-HEXOSAMINIDASE"/>
    <property type="match status" value="1"/>
</dbReference>
<feature type="domain" description="SGNH hydrolase-type esterase" evidence="8">
    <location>
        <begin position="58"/>
        <end position="217"/>
    </location>
</feature>
<sequence length="858" mass="97304">MRIAVKIVFLIIILSSVLAQAQTQIRLPNLSDSLFSTYYQQRVSHFKLLPATKNDIVFIGNSITDGAEWSELFADINIKNRGISGDISAGVLHRIGDIGKQKPKKVFLLIGVNDLAKGISTDSIVKNILLVASWIKQESPSSKLFIQSILPVSDRFKKFEGHTNKTDSILKVNSKLNSFASGYGYTFINLFPFFINQQGKLNEKFTNDGLHLLGEGYLLWKHIVFPYVYDLQAKPSLIPLPQQLTWNNGFFPLYKCHSIMVTDNALMKEAEKLKAIFTEKGLQTSISNKAGKDETDIELRLNAQVPGMTDEGYAMNVSENKILLTAKTTHGIFNGIQTLRQLMRDGAMIDACDITDHPTFSWRGYMIDVGRNYMSMKFLKEQIDVMAMYKMNVFHFHATEDIAWRLASKQYPQLTAPENMLRNKGMYYTETEIKELITFCKERYITFVPEIDMPGHSAAFKRAMKTDMQSDSGMLMVKNILKEFCATYDVPFIHIGADEVKITSKNFVPEMTACIESLGRKVIGWQPGGNFTGSTIRQLWMDDNAHHASGNEVQYIDSRHLYLNHMDPLEAVTTIFNRRIADKEKGDATTLGGTICMWPDRAVGKEEDVLQMNPVYPGVLAFAERCWRGGGRSGWVANIDDGDKKQFIDFEGRLLENKKIYFNDKIFNYVKQSDIVWKLYGPYDNGGDLAKQFLPETKKGDKANSKFYKEVTGGTIVLRHWWAPLIKGAIENPKDSTTWYATTSIWADEDGVKNFWIGFNNISRSPATDSPPLDGWDTKNSAVWVNGKLIASPVWLRGGQKGNSEIPLNDEGYEYRSPTKIYLRKGWNDVLIKAPIGSFKGKDWQNPVKWMFTFVEIN</sequence>
<keyword evidence="10" id="KW-1185">Reference proteome</keyword>
<comment type="caution">
    <text evidence="9">The sequence shown here is derived from an EMBL/GenBank/DDBJ whole genome shotgun (WGS) entry which is preliminary data.</text>
</comment>
<dbReference type="GO" id="GO:0005975">
    <property type="term" value="P:carbohydrate metabolic process"/>
    <property type="evidence" value="ECO:0007669"/>
    <property type="project" value="InterPro"/>
</dbReference>
<evidence type="ECO:0000256" key="5">
    <source>
        <dbReference type="SAM" id="SignalP"/>
    </source>
</evidence>
<proteinExistence type="predicted"/>
<dbReference type="EC" id="3.2.1.52" evidence="2"/>
<keyword evidence="5" id="KW-0732">Signal</keyword>
<evidence type="ECO:0000259" key="6">
    <source>
        <dbReference type="Pfam" id="PF00728"/>
    </source>
</evidence>
<dbReference type="RefSeq" id="WP_217789474.1">
    <property type="nucleotide sequence ID" value="NZ_JAHSPG010000001.1"/>
</dbReference>
<keyword evidence="4" id="KW-0326">Glycosidase</keyword>
<dbReference type="InterPro" id="IPR015883">
    <property type="entry name" value="Glyco_hydro_20_cat"/>
</dbReference>
<evidence type="ECO:0000256" key="3">
    <source>
        <dbReference type="ARBA" id="ARBA00022801"/>
    </source>
</evidence>
<dbReference type="InterPro" id="IPR013830">
    <property type="entry name" value="SGNH_hydro"/>
</dbReference>
<dbReference type="EMBL" id="JAHSPG010000001">
    <property type="protein sequence ID" value="MBV4355930.1"/>
    <property type="molecule type" value="Genomic_DNA"/>
</dbReference>
<dbReference type="AlphaFoldDB" id="A0A9E2S9P7"/>
<reference evidence="9" key="1">
    <citation type="submission" date="2021-06" db="EMBL/GenBank/DDBJ databases">
        <authorList>
            <person name="Huq M.A."/>
        </authorList>
    </citation>
    <scope>NUCLEOTIDE SEQUENCE</scope>
    <source>
        <strain evidence="9">MAH-26</strain>
    </source>
</reference>
<dbReference type="Proteomes" id="UP000812270">
    <property type="component" value="Unassembled WGS sequence"/>
</dbReference>
<dbReference type="Pfam" id="PF00728">
    <property type="entry name" value="Glyco_hydro_20"/>
    <property type="match status" value="1"/>
</dbReference>
<evidence type="ECO:0000256" key="4">
    <source>
        <dbReference type="ARBA" id="ARBA00023295"/>
    </source>
</evidence>
<gene>
    <name evidence="9" type="ORF">KTO63_02140</name>
</gene>
<evidence type="ECO:0000256" key="1">
    <source>
        <dbReference type="ARBA" id="ARBA00001231"/>
    </source>
</evidence>
<evidence type="ECO:0000259" key="8">
    <source>
        <dbReference type="Pfam" id="PF13472"/>
    </source>
</evidence>
<dbReference type="GO" id="GO:0004563">
    <property type="term" value="F:beta-N-acetylhexosaminidase activity"/>
    <property type="evidence" value="ECO:0007669"/>
    <property type="project" value="UniProtKB-EC"/>
</dbReference>
<evidence type="ECO:0000313" key="9">
    <source>
        <dbReference type="EMBL" id="MBV4355930.1"/>
    </source>
</evidence>
<feature type="domain" description="Glycoside hydrolase family 20 catalytic" evidence="6">
    <location>
        <begin position="360"/>
        <end position="519"/>
    </location>
</feature>
<comment type="catalytic activity">
    <reaction evidence="1">
        <text>Hydrolysis of terminal non-reducing N-acetyl-D-hexosamine residues in N-acetyl-beta-D-hexosaminides.</text>
        <dbReference type="EC" id="3.2.1.52"/>
    </reaction>
</comment>
<dbReference type="InterPro" id="IPR015882">
    <property type="entry name" value="HEX_bac_N"/>
</dbReference>
<feature type="chain" id="PRO_5038539224" description="beta-N-acetylhexosaminidase" evidence="5">
    <location>
        <begin position="22"/>
        <end position="858"/>
    </location>
</feature>
<dbReference type="GO" id="GO:0016020">
    <property type="term" value="C:membrane"/>
    <property type="evidence" value="ECO:0007669"/>
    <property type="project" value="TreeGrafter"/>
</dbReference>
<dbReference type="PANTHER" id="PTHR22600:SF57">
    <property type="entry name" value="BETA-N-ACETYLHEXOSAMINIDASE"/>
    <property type="match status" value="1"/>
</dbReference>
<evidence type="ECO:0000256" key="2">
    <source>
        <dbReference type="ARBA" id="ARBA00012663"/>
    </source>
</evidence>
<feature type="domain" description="Beta-hexosaminidase bacterial type N-terminal" evidence="7">
    <location>
        <begin position="234"/>
        <end position="357"/>
    </location>
</feature>
<evidence type="ECO:0000259" key="7">
    <source>
        <dbReference type="Pfam" id="PF02838"/>
    </source>
</evidence>